<dbReference type="GO" id="GO:0005737">
    <property type="term" value="C:cytoplasm"/>
    <property type="evidence" value="ECO:0007669"/>
    <property type="project" value="UniProtKB-UniRule"/>
</dbReference>
<dbReference type="NCBIfam" id="TIGR00242">
    <property type="entry name" value="division/cell wall cluster transcriptional repressor MraZ"/>
    <property type="match status" value="1"/>
</dbReference>
<dbReference type="GO" id="GO:0009295">
    <property type="term" value="C:nucleoid"/>
    <property type="evidence" value="ECO:0007669"/>
    <property type="project" value="UniProtKB-SubCell"/>
</dbReference>
<dbReference type="InterPro" id="IPR035642">
    <property type="entry name" value="MraZ_N"/>
</dbReference>
<evidence type="ECO:0000256" key="4">
    <source>
        <dbReference type="ARBA" id="ARBA00023015"/>
    </source>
</evidence>
<evidence type="ECO:0000256" key="2">
    <source>
        <dbReference type="ARBA" id="ARBA00022490"/>
    </source>
</evidence>
<dbReference type="InterPro" id="IPR037914">
    <property type="entry name" value="SpoVT-AbrB_sf"/>
</dbReference>
<dbReference type="RefSeq" id="WP_353685063.1">
    <property type="nucleotide sequence ID" value="NZ_CP144373.1"/>
</dbReference>
<keyword evidence="6 7" id="KW-0804">Transcription</keyword>
<dbReference type="Pfam" id="PF02381">
    <property type="entry name" value="MraZ"/>
    <property type="match status" value="2"/>
</dbReference>
<evidence type="ECO:0000256" key="1">
    <source>
        <dbReference type="ARBA" id="ARBA00013860"/>
    </source>
</evidence>
<dbReference type="GO" id="GO:2000143">
    <property type="term" value="P:negative regulation of DNA-templated transcription initiation"/>
    <property type="evidence" value="ECO:0007669"/>
    <property type="project" value="TreeGrafter"/>
</dbReference>
<comment type="similarity">
    <text evidence="7">Belongs to the MraZ family.</text>
</comment>
<dbReference type="InterPro" id="IPR020603">
    <property type="entry name" value="MraZ_dom"/>
</dbReference>
<dbReference type="CDD" id="cd16321">
    <property type="entry name" value="MraZ_C"/>
    <property type="match status" value="1"/>
</dbReference>
<comment type="subcellular location">
    <subcellularLocation>
        <location evidence="7">Cytoplasm</location>
        <location evidence="7">Nucleoid</location>
    </subcellularLocation>
</comment>
<comment type="subunit">
    <text evidence="7">Forms oligomers.</text>
</comment>
<keyword evidence="4 7" id="KW-0805">Transcription regulation</keyword>
<evidence type="ECO:0000256" key="3">
    <source>
        <dbReference type="ARBA" id="ARBA00022737"/>
    </source>
</evidence>
<dbReference type="PANTHER" id="PTHR34701">
    <property type="entry name" value="TRANSCRIPTIONAL REGULATOR MRAZ"/>
    <property type="match status" value="1"/>
</dbReference>
<evidence type="ECO:0000313" key="9">
    <source>
        <dbReference type="EMBL" id="XCH47542.1"/>
    </source>
</evidence>
<dbReference type="InterPro" id="IPR007159">
    <property type="entry name" value="SpoVT-AbrB_dom"/>
</dbReference>
<protein>
    <recommendedName>
        <fullName evidence="1 7">Transcriptional regulator MraZ</fullName>
    </recommendedName>
</protein>
<dbReference type="KEGG" id="taut:V4D30_04510"/>
<dbReference type="PANTHER" id="PTHR34701:SF1">
    <property type="entry name" value="TRANSCRIPTIONAL REGULATOR MRAZ"/>
    <property type="match status" value="1"/>
</dbReference>
<feature type="domain" description="SpoVT-AbrB" evidence="8">
    <location>
        <begin position="16"/>
        <end position="64"/>
    </location>
</feature>
<proteinExistence type="inferred from homology"/>
<organism evidence="9">
    <name type="scientific">Thermodesulfovibrio autotrophicus</name>
    <dbReference type="NCBI Taxonomy" id="3118333"/>
    <lineage>
        <taxon>Bacteria</taxon>
        <taxon>Pseudomonadati</taxon>
        <taxon>Nitrospirota</taxon>
        <taxon>Thermodesulfovibrionia</taxon>
        <taxon>Thermodesulfovibrionales</taxon>
        <taxon>Thermodesulfovibrionaceae</taxon>
        <taxon>Thermodesulfovibrio</taxon>
    </lineage>
</organism>
<reference evidence="9" key="1">
    <citation type="submission" date="2024-01" db="EMBL/GenBank/DDBJ databases">
        <title>The first autotrophic representatives of the genus Thermodesulfovibrio.</title>
        <authorList>
            <person name="Maltseva A.I."/>
            <person name="Elcheninov A.G."/>
            <person name="Kublanov I.V."/>
            <person name="Lebedinsky A.V."/>
            <person name="Frolov E.N."/>
        </authorList>
    </citation>
    <scope>NUCLEOTIDE SEQUENCE</scope>
    <source>
        <strain evidence="9">3907-1M</strain>
    </source>
</reference>
<dbReference type="GO" id="GO:0000976">
    <property type="term" value="F:transcription cis-regulatory region binding"/>
    <property type="evidence" value="ECO:0007669"/>
    <property type="project" value="TreeGrafter"/>
</dbReference>
<dbReference type="EMBL" id="CP144373">
    <property type="protein sequence ID" value="XCH47542.1"/>
    <property type="molecule type" value="Genomic_DNA"/>
</dbReference>
<dbReference type="CDD" id="cd16320">
    <property type="entry name" value="MraZ_N"/>
    <property type="match status" value="1"/>
</dbReference>
<evidence type="ECO:0000256" key="6">
    <source>
        <dbReference type="ARBA" id="ARBA00023163"/>
    </source>
</evidence>
<gene>
    <name evidence="7 9" type="primary">mraZ</name>
    <name evidence="9" type="ORF">V4D30_04510</name>
</gene>
<dbReference type="InterPro" id="IPR035644">
    <property type="entry name" value="MraZ_C"/>
</dbReference>
<dbReference type="HAMAP" id="MF_01008">
    <property type="entry name" value="MraZ"/>
    <property type="match status" value="1"/>
</dbReference>
<evidence type="ECO:0000256" key="5">
    <source>
        <dbReference type="ARBA" id="ARBA00023125"/>
    </source>
</evidence>
<dbReference type="Gene3D" id="3.40.1550.20">
    <property type="entry name" value="Transcriptional regulator MraZ domain"/>
    <property type="match status" value="1"/>
</dbReference>
<dbReference type="GO" id="GO:0003700">
    <property type="term" value="F:DNA-binding transcription factor activity"/>
    <property type="evidence" value="ECO:0007669"/>
    <property type="project" value="UniProtKB-UniRule"/>
</dbReference>
<keyword evidence="3" id="KW-0677">Repeat</keyword>
<accession>A0AAU8H1M8</accession>
<dbReference type="PROSITE" id="PS51740">
    <property type="entry name" value="SPOVT_ABRB"/>
    <property type="match status" value="2"/>
</dbReference>
<keyword evidence="5 7" id="KW-0238">DNA-binding</keyword>
<evidence type="ECO:0000256" key="7">
    <source>
        <dbReference type="HAMAP-Rule" id="MF_01008"/>
    </source>
</evidence>
<sequence>MVNSGAKWSMISFIGKYYHNLDQKGRVILPAPFREVLATKYASGKLYLTNAPFDKALHLYPLEEWLKLEEKIRQLPKSDEAVMYFLRRVIAGAIPCELDKQGRILIPYEHRQDAGINSEVVIVGQIDRIEIWDKPTWDSITDPSKVDIKRIQDGLARYGL</sequence>
<keyword evidence="2 7" id="KW-0963">Cytoplasm</keyword>
<dbReference type="InterPro" id="IPR003444">
    <property type="entry name" value="MraZ"/>
</dbReference>
<dbReference type="InterPro" id="IPR038619">
    <property type="entry name" value="MraZ_sf"/>
</dbReference>
<name>A0AAU8H1M8_9BACT</name>
<dbReference type="SUPFAM" id="SSF89447">
    <property type="entry name" value="AbrB/MazE/MraZ-like"/>
    <property type="match status" value="1"/>
</dbReference>
<evidence type="ECO:0000259" key="8">
    <source>
        <dbReference type="PROSITE" id="PS51740"/>
    </source>
</evidence>
<feature type="domain" description="SpoVT-AbrB" evidence="8">
    <location>
        <begin position="93"/>
        <end position="136"/>
    </location>
</feature>
<dbReference type="AlphaFoldDB" id="A0AAU8H1M8"/>